<dbReference type="AlphaFoldDB" id="A0A8H4RCE9"/>
<keyword evidence="2" id="KW-1133">Transmembrane helix</keyword>
<keyword evidence="1" id="KW-0677">Repeat</keyword>
<dbReference type="SUPFAM" id="SSF52540">
    <property type="entry name" value="P-loop containing nucleoside triphosphate hydrolases"/>
    <property type="match status" value="1"/>
</dbReference>
<dbReference type="InterPro" id="IPR054471">
    <property type="entry name" value="GPIID_WHD"/>
</dbReference>
<dbReference type="InterPro" id="IPR027417">
    <property type="entry name" value="P-loop_NTPase"/>
</dbReference>
<dbReference type="PANTHER" id="PTHR10039:SF16">
    <property type="entry name" value="GPI INOSITOL-DEACYLASE"/>
    <property type="match status" value="1"/>
</dbReference>
<gene>
    <name evidence="5" type="ORF">G7Y89_g11992</name>
</gene>
<feature type="transmembrane region" description="Helical" evidence="2">
    <location>
        <begin position="115"/>
        <end position="137"/>
    </location>
</feature>
<name>A0A8H4RCE9_9HELO</name>
<evidence type="ECO:0000313" key="6">
    <source>
        <dbReference type="Proteomes" id="UP000566819"/>
    </source>
</evidence>
<keyword evidence="6" id="KW-1185">Reference proteome</keyword>
<dbReference type="Pfam" id="PF22939">
    <property type="entry name" value="WHD_GPIID"/>
    <property type="match status" value="1"/>
</dbReference>
<dbReference type="Pfam" id="PF24883">
    <property type="entry name" value="NPHP3_N"/>
    <property type="match status" value="1"/>
</dbReference>
<feature type="transmembrane region" description="Helical" evidence="2">
    <location>
        <begin position="32"/>
        <end position="51"/>
    </location>
</feature>
<keyword evidence="2" id="KW-0812">Transmembrane</keyword>
<accession>A0A8H4RCE9</accession>
<evidence type="ECO:0000256" key="2">
    <source>
        <dbReference type="SAM" id="Phobius"/>
    </source>
</evidence>
<reference evidence="5 6" key="1">
    <citation type="submission" date="2020-03" db="EMBL/GenBank/DDBJ databases">
        <title>Draft Genome Sequence of Cudoniella acicularis.</title>
        <authorList>
            <person name="Buettner E."/>
            <person name="Kellner H."/>
        </authorList>
    </citation>
    <scope>NUCLEOTIDE SEQUENCE [LARGE SCALE GENOMIC DNA]</scope>
    <source>
        <strain evidence="5 6">DSM 108380</strain>
    </source>
</reference>
<feature type="transmembrane region" description="Helical" evidence="2">
    <location>
        <begin position="58"/>
        <end position="80"/>
    </location>
</feature>
<evidence type="ECO:0000256" key="1">
    <source>
        <dbReference type="ARBA" id="ARBA00022737"/>
    </source>
</evidence>
<feature type="domain" description="GPI inositol-deacylase winged helix" evidence="3">
    <location>
        <begin position="392"/>
        <end position="474"/>
    </location>
</feature>
<keyword evidence="2" id="KW-0472">Membrane</keyword>
<evidence type="ECO:0000259" key="3">
    <source>
        <dbReference type="Pfam" id="PF22939"/>
    </source>
</evidence>
<dbReference type="InterPro" id="IPR056884">
    <property type="entry name" value="NPHP3-like_N"/>
</dbReference>
<dbReference type="OrthoDB" id="21416at2759"/>
<evidence type="ECO:0000259" key="4">
    <source>
        <dbReference type="Pfam" id="PF24883"/>
    </source>
</evidence>
<dbReference type="PANTHER" id="PTHR10039">
    <property type="entry name" value="AMELOGENIN"/>
    <property type="match status" value="1"/>
</dbReference>
<comment type="caution">
    <text evidence="5">The sequence shown here is derived from an EMBL/GenBank/DDBJ whole genome shotgun (WGS) entry which is preliminary data.</text>
</comment>
<evidence type="ECO:0000313" key="5">
    <source>
        <dbReference type="EMBL" id="KAF4626169.1"/>
    </source>
</evidence>
<protein>
    <recommendedName>
        <fullName evidence="7">NACHT domain-containing protein</fullName>
    </recommendedName>
</protein>
<sequence length="517" mass="57820">MGSQDGVVGFACEDITAGCRVYNVGARGFHTFTLTLFTFSWTLLFTAYIYYPTLYLYWMHMALESATLILWLASFSLLIWETQTWDGTETAIYESLTPAEAAAFNSVPNEGPAILALRAAAGLSCVNWILFVGTLVVSARYIPSRTPPGTAVIQAVLFGFSVGVFLAAIDVATKIYTTLQPAYGASAKYQEAQENLRKIKYLLLCTTSILDEELMALYQFHTQRCTRPKLNDLAKLLRSTIDCFEKVYIVIDAIDERSEANNALLQSFLEEIERLSNANIFLTSRNLPLESPIEQRIARVDVAALDSDITKYLQSRMCSDRIQKLPHGNQATNDEIVNVIVSKANGMFLLASLQMDSLMSKKDLRKLKEAINTLPEKLHDAFIGIMERIKAQWSDGAEIALKILYWINYAPRPLTVDEIQHALAVRHGDRNLDPDGFLDEDMLVAVCCGLVTIRKESRTITLRHDSVREHFERHGVEYFPHPQADIQAAMLTYASFDVFAQGPCESEEEVGCVMGSG</sequence>
<dbReference type="Proteomes" id="UP000566819">
    <property type="component" value="Unassembled WGS sequence"/>
</dbReference>
<feature type="transmembrane region" description="Helical" evidence="2">
    <location>
        <begin position="149"/>
        <end position="169"/>
    </location>
</feature>
<feature type="domain" description="Nephrocystin 3-like N-terminal" evidence="4">
    <location>
        <begin position="188"/>
        <end position="285"/>
    </location>
</feature>
<organism evidence="5 6">
    <name type="scientific">Cudoniella acicularis</name>
    <dbReference type="NCBI Taxonomy" id="354080"/>
    <lineage>
        <taxon>Eukaryota</taxon>
        <taxon>Fungi</taxon>
        <taxon>Dikarya</taxon>
        <taxon>Ascomycota</taxon>
        <taxon>Pezizomycotina</taxon>
        <taxon>Leotiomycetes</taxon>
        <taxon>Helotiales</taxon>
        <taxon>Tricladiaceae</taxon>
        <taxon>Cudoniella</taxon>
    </lineage>
</organism>
<proteinExistence type="predicted"/>
<evidence type="ECO:0008006" key="7">
    <source>
        <dbReference type="Google" id="ProtNLM"/>
    </source>
</evidence>
<dbReference type="EMBL" id="JAAMPI010001208">
    <property type="protein sequence ID" value="KAF4626169.1"/>
    <property type="molecule type" value="Genomic_DNA"/>
</dbReference>